<name>A0ABR2JLG0_9EUKA</name>
<feature type="region of interest" description="Disordered" evidence="5">
    <location>
        <begin position="1"/>
        <end position="37"/>
    </location>
</feature>
<feature type="domain" description="Sec16 Sec23-binding" evidence="6">
    <location>
        <begin position="1190"/>
        <end position="1411"/>
    </location>
</feature>
<feature type="compositionally biased region" description="Polar residues" evidence="5">
    <location>
        <begin position="379"/>
        <end position="401"/>
    </location>
</feature>
<feature type="compositionally biased region" description="Basic and acidic residues" evidence="5">
    <location>
        <begin position="1135"/>
        <end position="1151"/>
    </location>
</feature>
<dbReference type="Proteomes" id="UP001470230">
    <property type="component" value="Unassembled WGS sequence"/>
</dbReference>
<feature type="compositionally biased region" description="Low complexity" evidence="5">
    <location>
        <begin position="1472"/>
        <end position="1483"/>
    </location>
</feature>
<evidence type="ECO:0000259" key="6">
    <source>
        <dbReference type="Pfam" id="PF12931"/>
    </source>
</evidence>
<reference evidence="7 8" key="1">
    <citation type="submission" date="2024-04" db="EMBL/GenBank/DDBJ databases">
        <title>Tritrichomonas musculus Genome.</title>
        <authorList>
            <person name="Alves-Ferreira E."/>
            <person name="Grigg M."/>
            <person name="Lorenzi H."/>
            <person name="Galac M."/>
        </authorList>
    </citation>
    <scope>NUCLEOTIDE SEQUENCE [LARGE SCALE GENOMIC DNA]</scope>
    <source>
        <strain evidence="7 8">EAF2021</strain>
    </source>
</reference>
<evidence type="ECO:0000256" key="4">
    <source>
        <dbReference type="ARBA" id="ARBA00022892"/>
    </source>
</evidence>
<proteinExistence type="predicted"/>
<comment type="subcellular location">
    <subcellularLocation>
        <location evidence="1">Endoplasmic reticulum</location>
    </subcellularLocation>
</comment>
<feature type="region of interest" description="Disordered" evidence="5">
    <location>
        <begin position="1450"/>
        <end position="1715"/>
    </location>
</feature>
<feature type="compositionally biased region" description="Basic and acidic residues" evidence="5">
    <location>
        <begin position="1616"/>
        <end position="1625"/>
    </location>
</feature>
<keyword evidence="2" id="KW-0813">Transport</keyword>
<comment type="caution">
    <text evidence="7">The sequence shown here is derived from an EMBL/GenBank/DDBJ whole genome shotgun (WGS) entry which is preliminary data.</text>
</comment>
<feature type="compositionally biased region" description="Pro residues" evidence="5">
    <location>
        <begin position="608"/>
        <end position="620"/>
    </location>
</feature>
<feature type="compositionally biased region" description="Pro residues" evidence="5">
    <location>
        <begin position="1673"/>
        <end position="1693"/>
    </location>
</feature>
<feature type="compositionally biased region" description="Pro residues" evidence="5">
    <location>
        <begin position="589"/>
        <end position="599"/>
    </location>
</feature>
<feature type="region of interest" description="Disordered" evidence="5">
    <location>
        <begin position="1042"/>
        <end position="1161"/>
    </location>
</feature>
<feature type="compositionally biased region" description="Polar residues" evidence="5">
    <location>
        <begin position="428"/>
        <end position="440"/>
    </location>
</feature>
<keyword evidence="3" id="KW-0256">Endoplasmic reticulum</keyword>
<feature type="region of interest" description="Disordered" evidence="5">
    <location>
        <begin position="231"/>
        <end position="296"/>
    </location>
</feature>
<dbReference type="Pfam" id="PF12931">
    <property type="entry name" value="TPR_Sec16"/>
    <property type="match status" value="1"/>
</dbReference>
<feature type="compositionally biased region" description="Low complexity" evidence="5">
    <location>
        <begin position="336"/>
        <end position="349"/>
    </location>
</feature>
<accession>A0ABR2JLG0</accession>
<feature type="compositionally biased region" description="Pro residues" evidence="5">
    <location>
        <begin position="731"/>
        <end position="744"/>
    </location>
</feature>
<feature type="compositionally biased region" description="Pro residues" evidence="5">
    <location>
        <begin position="641"/>
        <end position="652"/>
    </location>
</feature>
<feature type="region of interest" description="Disordered" evidence="5">
    <location>
        <begin position="336"/>
        <end position="881"/>
    </location>
</feature>
<protein>
    <recommendedName>
        <fullName evidence="6">Sec16 Sec23-binding domain-containing protein</fullName>
    </recommendedName>
</protein>
<feature type="region of interest" description="Disordered" evidence="5">
    <location>
        <begin position="88"/>
        <end position="126"/>
    </location>
</feature>
<feature type="compositionally biased region" description="Polar residues" evidence="5">
    <location>
        <begin position="1581"/>
        <end position="1594"/>
    </location>
</feature>
<evidence type="ECO:0000256" key="1">
    <source>
        <dbReference type="ARBA" id="ARBA00004240"/>
    </source>
</evidence>
<evidence type="ECO:0000256" key="2">
    <source>
        <dbReference type="ARBA" id="ARBA00022448"/>
    </source>
</evidence>
<feature type="compositionally biased region" description="Pro residues" evidence="5">
    <location>
        <begin position="692"/>
        <end position="705"/>
    </location>
</feature>
<feature type="compositionally biased region" description="Polar residues" evidence="5">
    <location>
        <begin position="532"/>
        <end position="560"/>
    </location>
</feature>
<feature type="compositionally biased region" description="Low complexity" evidence="5">
    <location>
        <begin position="1491"/>
        <end position="1504"/>
    </location>
</feature>
<feature type="compositionally biased region" description="Basic residues" evidence="5">
    <location>
        <begin position="834"/>
        <end position="843"/>
    </location>
</feature>
<feature type="compositionally biased region" description="Polar residues" evidence="5">
    <location>
        <begin position="621"/>
        <end position="636"/>
    </location>
</feature>
<feature type="compositionally biased region" description="Basic and acidic residues" evidence="5">
    <location>
        <begin position="1051"/>
        <end position="1065"/>
    </location>
</feature>
<feature type="compositionally biased region" description="Low complexity" evidence="5">
    <location>
        <begin position="1123"/>
        <end position="1134"/>
    </location>
</feature>
<keyword evidence="8" id="KW-1185">Reference proteome</keyword>
<organism evidence="7 8">
    <name type="scientific">Tritrichomonas musculus</name>
    <dbReference type="NCBI Taxonomy" id="1915356"/>
    <lineage>
        <taxon>Eukaryota</taxon>
        <taxon>Metamonada</taxon>
        <taxon>Parabasalia</taxon>
        <taxon>Tritrichomonadida</taxon>
        <taxon>Tritrichomonadidae</taxon>
        <taxon>Tritrichomonas</taxon>
    </lineage>
</organism>
<evidence type="ECO:0000256" key="5">
    <source>
        <dbReference type="SAM" id="MobiDB-lite"/>
    </source>
</evidence>
<dbReference type="Gene3D" id="1.20.58.940">
    <property type="match status" value="1"/>
</dbReference>
<feature type="compositionally biased region" description="Acidic residues" evidence="5">
    <location>
        <begin position="1152"/>
        <end position="1161"/>
    </location>
</feature>
<evidence type="ECO:0000313" key="7">
    <source>
        <dbReference type="EMBL" id="KAK8878610.1"/>
    </source>
</evidence>
<dbReference type="EMBL" id="JAPFFF010000011">
    <property type="protein sequence ID" value="KAK8878610.1"/>
    <property type="molecule type" value="Genomic_DNA"/>
</dbReference>
<feature type="compositionally biased region" description="Pro residues" evidence="5">
    <location>
        <begin position="563"/>
        <end position="579"/>
    </location>
</feature>
<feature type="compositionally biased region" description="Basic and acidic residues" evidence="5">
    <location>
        <begin position="769"/>
        <end position="782"/>
    </location>
</feature>
<feature type="compositionally biased region" description="Basic and acidic residues" evidence="5">
    <location>
        <begin position="1539"/>
        <end position="1575"/>
    </location>
</feature>
<sequence>MSQENDLNLQQENINSTDNATASLFPNSTFEGENITDSEQNTELSNLFQDQTEKLDGNNTNDTKEISNLFNNSDNINLAAASSLFGDSSYSQNERQQTITSDQQHYNDNNENHVESYPNQTENNNFNNFQEQQQNFDQQPGTIQQQQQILQTPFNEQQQLQDHHTQQHHDLYQQELSQNQCIQYQQPSQGQLIQHQQQPSQDQYSNQPQKMNLIQPQGQYVQQQDQFIQQQQPLQDQYSQQQQDLIQQPSQEQYVQQQDQFIQQQQSSQDHYSQQQQDLIQQPSQGQYIQQQSSQDQFIQQQQNLYQPKTAYNYSQPPQPSYQQYQQQYIPNNQYENSNQQQHQQIQSTQPPPPVTYGVFVPPQQAPQIPPPPSSHQQYGYSQQPTFNGSYNPPQISQQHQEQPKFPNYQNSPMKANIPPPPKGPSPTYFTPHSQNQQPYSPKRIFIPGASNMSPSTSASQINQQQGNYALPQQHSTPQKQNSAPTSYQQQQQQQQPAQSPRSPGTIKRIPVVVAPYIPGQTNPAVSVKPMQVSSQQNEQPTFTQPSPIYQQNPTESTASKFKPPPPMQPPQQFQPPPKISDNESIKFKPPPPIQPQPQPQQTQQPQFPQPPPLKQPPPLNQANISYQPNIPSNETSKFKAPPPINQPPPTHQPYVPASLQQPKKEEESKNHFQRPPPMPTVTPGQPTSSFQPPPQLPKAPPPVPVSGIYIPDQGRVQGGEKKEAPQETIPKPPHFTQPPPFTPPQGHTTSHYVPGQSRQLYVPGMKQPGEEKKEDEIEKVNFIDSKPFPTAPPPVLAPSLPGEPKTAFLKPPPMPAPLPVGVRVTGAKESVRQRTKTKKKKNVIREKNFQPSPIPHFQTPEAVAERGSAVPHSQTTGELSFEASEYEYEYVDESESSQSPFKKSISEPSSVVPLTEPFFSKRKPIVAFGFGGLLLLRSKTGRSRDEDGRKSSDSVDLLKIDELFEGDSIVEQLRTFGTLSDEDKFVESQIRSSEECQQKLLWAAARVFIEEERREDSKDRTKINTILQTFRENLKKEGTPESALITILNDKSEKREPTKPKPDTETETEAANIEIEKENTEDNTEAETANNESEKENTEDNTEAETANIESEKENTEDNAETDATNTEDNNNTEAEKESIEGNTDDKNEGESDAGDENEMNDQIEIEEEEEDYGGCDLLEEVQKRIVESGEEAALRFAVRHELWPVALIISSSLSSESSQATISKYIKREVAAKGDSLSDLSTVLSVLAGVGSDRFSKSTWKATLKSILLHLTPVSQRTSLKKMTLMLERNELSSASLACRILSNLHLASKMKNSLNDFEFDCFVNSFVKKSPASSSVLQIATLFVSGKDKENFNLRLLYAGALADFGFSQKSKEEVDKIKEKVGKDSSSFVFACRLLNSLESLNEKVDEEAIKVVPLKKEDLPSQEKPKSPSGSNFFVPMAALIPGLSNNSNSTNNGLRNQPNIPPFHGSSPLTPTPSNSSANHPKFVSTTTAASSSSSSSSFYDANALSPKSSSPISLYPKTPAVGNVDAADSGEDSNKSENVNEKKNAASDEEKEKAKAKSESQKEEEKPKRGWFSSLFSKLNPFSSSSKVVDLSEHDNGEMVWNGHRYVMKGHENDEDSKGIPPPPKGLAPASKAKSSPFPMSEPATEAALNQAAPPPPGPAAGESSLPPPPAGGSVPPPPPGGPLTAPPIGAVAPVGRTRVSKRYVANF</sequence>
<dbReference type="InterPro" id="IPR024298">
    <property type="entry name" value="Sec16_Sec23-bd"/>
</dbReference>
<evidence type="ECO:0000256" key="3">
    <source>
        <dbReference type="ARBA" id="ARBA00022824"/>
    </source>
</evidence>
<gene>
    <name evidence="7" type="ORF">M9Y10_005390</name>
</gene>
<keyword evidence="4" id="KW-0931">ER-Golgi transport</keyword>
<feature type="compositionally biased region" description="Polar residues" evidence="5">
    <location>
        <begin position="88"/>
        <end position="107"/>
    </location>
</feature>
<feature type="compositionally biased region" description="Pro residues" evidence="5">
    <location>
        <begin position="364"/>
        <end position="374"/>
    </location>
</feature>
<feature type="compositionally biased region" description="Polar residues" evidence="5">
    <location>
        <begin position="451"/>
        <end position="488"/>
    </location>
</feature>
<evidence type="ECO:0000313" key="8">
    <source>
        <dbReference type="Proteomes" id="UP001470230"/>
    </source>
</evidence>